<proteinExistence type="predicted"/>
<dbReference type="Pfam" id="PF09148">
    <property type="entry name" value="DUF1934"/>
    <property type="match status" value="1"/>
</dbReference>
<dbReference type="InterPro" id="IPR015231">
    <property type="entry name" value="DUF1934"/>
</dbReference>
<name>A0ABY5P3I6_9LACT</name>
<accession>A0ABY5P3I6</accession>
<dbReference type="InterPro" id="IPR012674">
    <property type="entry name" value="Calycin"/>
</dbReference>
<dbReference type="SUPFAM" id="SSF50814">
    <property type="entry name" value="Lipocalins"/>
    <property type="match status" value="1"/>
</dbReference>
<evidence type="ECO:0000313" key="1">
    <source>
        <dbReference type="EMBL" id="UUX33175.1"/>
    </source>
</evidence>
<evidence type="ECO:0000313" key="2">
    <source>
        <dbReference type="Proteomes" id="UP001315967"/>
    </source>
</evidence>
<dbReference type="EMBL" id="CP102453">
    <property type="protein sequence ID" value="UUX33175.1"/>
    <property type="molecule type" value="Genomic_DNA"/>
</dbReference>
<dbReference type="Proteomes" id="UP001315967">
    <property type="component" value="Chromosome"/>
</dbReference>
<protein>
    <submittedName>
        <fullName evidence="1">DUF1934 domain-containing protein</fullName>
    </submittedName>
</protein>
<dbReference type="Gene3D" id="2.40.128.20">
    <property type="match status" value="1"/>
</dbReference>
<gene>
    <name evidence="1" type="ORF">NRE15_09710</name>
</gene>
<dbReference type="RefSeq" id="WP_313792678.1">
    <property type="nucleotide sequence ID" value="NZ_CP102453.1"/>
</dbReference>
<reference evidence="1 2" key="1">
    <citation type="submission" date="2022-08" db="EMBL/GenBank/DDBJ databases">
        <title>Aerococcaceae sp. nov isolated from spoiled eye mask.</title>
        <authorList>
            <person name="Zhou G."/>
            <person name="Xie X.-B."/>
            <person name="Shi Q.-S."/>
            <person name="Wang Y.-S."/>
            <person name="Wen X."/>
            <person name="Peng H."/>
            <person name="Yang X.-J."/>
            <person name="Tao H.-B."/>
            <person name="Huang X.-M."/>
        </authorList>
    </citation>
    <scope>NUCLEOTIDE SEQUENCE [LARGE SCALE GENOMIC DNA]</scope>
    <source>
        <strain evidence="2">DM20194951</strain>
    </source>
</reference>
<keyword evidence="2" id="KW-1185">Reference proteome</keyword>
<sequence length="139" mass="16403">MMYQRVIKIKVHQQINHLMNQSVDEWFLETEAVHTALRTYSKIRYQDQEGYPIEVKWQMDPSNTFQIVEIIQPAYTLRFNPQVETVAAYQTPQGLWELNIKTIDMAIEELDGLKSLHINYQISLNDQILGLYNYHLTAS</sequence>
<organism evidence="1 2">
    <name type="scientific">Fundicoccus culcitae</name>
    <dbReference type="NCBI Taxonomy" id="2969821"/>
    <lineage>
        <taxon>Bacteria</taxon>
        <taxon>Bacillati</taxon>
        <taxon>Bacillota</taxon>
        <taxon>Bacilli</taxon>
        <taxon>Lactobacillales</taxon>
        <taxon>Aerococcaceae</taxon>
        <taxon>Fundicoccus</taxon>
    </lineage>
</organism>